<proteinExistence type="predicted"/>
<keyword evidence="4 5" id="KW-0472">Membrane</keyword>
<accession>A0A2T0Q3Z4</accession>
<reference evidence="6 7" key="1">
    <citation type="submission" date="2018-03" db="EMBL/GenBank/DDBJ databases">
        <title>Genomic Encyclopedia of Archaeal and Bacterial Type Strains, Phase II (KMG-II): from individual species to whole genera.</title>
        <authorList>
            <person name="Goeker M."/>
        </authorList>
    </citation>
    <scope>NUCLEOTIDE SEQUENCE [LARGE SCALE GENOMIC DNA]</scope>
    <source>
        <strain evidence="6 7">DSM 45601</strain>
    </source>
</reference>
<dbReference type="InterPro" id="IPR051423">
    <property type="entry name" value="CD225/Dispanin"/>
</dbReference>
<keyword evidence="2 5" id="KW-0812">Transmembrane</keyword>
<comment type="caution">
    <text evidence="6">The sequence shown here is derived from an EMBL/GenBank/DDBJ whole genome shotgun (WGS) entry which is preliminary data.</text>
</comment>
<keyword evidence="3 5" id="KW-1133">Transmembrane helix</keyword>
<evidence type="ECO:0000256" key="3">
    <source>
        <dbReference type="ARBA" id="ARBA00022989"/>
    </source>
</evidence>
<evidence type="ECO:0000313" key="7">
    <source>
        <dbReference type="Proteomes" id="UP000237846"/>
    </source>
</evidence>
<dbReference type="GO" id="GO:0016020">
    <property type="term" value="C:membrane"/>
    <property type="evidence" value="ECO:0007669"/>
    <property type="project" value="UniProtKB-SubCell"/>
</dbReference>
<dbReference type="Pfam" id="PF04505">
    <property type="entry name" value="CD225"/>
    <property type="match status" value="1"/>
</dbReference>
<dbReference type="PANTHER" id="PTHR14948:SF25">
    <property type="entry name" value="DUF4190 DOMAIN-CONTAINING PROTEIN"/>
    <property type="match status" value="1"/>
</dbReference>
<feature type="transmembrane region" description="Helical" evidence="5">
    <location>
        <begin position="89"/>
        <end position="114"/>
    </location>
</feature>
<dbReference type="AlphaFoldDB" id="A0A2T0Q3Z4"/>
<dbReference type="Proteomes" id="UP000237846">
    <property type="component" value="Unassembled WGS sequence"/>
</dbReference>
<evidence type="ECO:0000256" key="1">
    <source>
        <dbReference type="ARBA" id="ARBA00004370"/>
    </source>
</evidence>
<keyword evidence="7" id="KW-1185">Reference proteome</keyword>
<gene>
    <name evidence="6" type="ORF">CLV72_104102</name>
</gene>
<evidence type="ECO:0000256" key="4">
    <source>
        <dbReference type="ARBA" id="ARBA00023136"/>
    </source>
</evidence>
<dbReference type="OrthoDB" id="9815705at2"/>
<feature type="transmembrane region" description="Helical" evidence="5">
    <location>
        <begin position="41"/>
        <end position="63"/>
    </location>
</feature>
<protein>
    <submittedName>
        <fullName evidence="6">Interferon-induced transmembrane protein</fullName>
    </submittedName>
</protein>
<evidence type="ECO:0000256" key="2">
    <source>
        <dbReference type="ARBA" id="ARBA00022692"/>
    </source>
</evidence>
<name>A0A2T0Q3Z4_9ACTN</name>
<evidence type="ECO:0000256" key="5">
    <source>
        <dbReference type="SAM" id="Phobius"/>
    </source>
</evidence>
<dbReference type="PANTHER" id="PTHR14948">
    <property type="entry name" value="NG5"/>
    <property type="match status" value="1"/>
</dbReference>
<dbReference type="InterPro" id="IPR007593">
    <property type="entry name" value="CD225/Dispanin_fam"/>
</dbReference>
<organism evidence="6 7">
    <name type="scientific">Allonocardiopsis opalescens</name>
    <dbReference type="NCBI Taxonomy" id="1144618"/>
    <lineage>
        <taxon>Bacteria</taxon>
        <taxon>Bacillati</taxon>
        <taxon>Actinomycetota</taxon>
        <taxon>Actinomycetes</taxon>
        <taxon>Streptosporangiales</taxon>
        <taxon>Allonocardiopsis</taxon>
    </lineage>
</organism>
<comment type="subcellular location">
    <subcellularLocation>
        <location evidence="1">Membrane</location>
    </subcellularLocation>
</comment>
<sequence>MGYGYPTGGQGGYGGPTGGQGGYGGGYGGQPGGGGTPPDNYLVWSILSTICCCLPLGIVSIVFSTQVNSKWQAGDYAGAQDASNKAKNFAIWSAVAGVIAGVLYAILYFFVFAASMATAPSYY</sequence>
<dbReference type="RefSeq" id="WP_106245727.1">
    <property type="nucleotide sequence ID" value="NZ_PVZC01000004.1"/>
</dbReference>
<dbReference type="EMBL" id="PVZC01000004">
    <property type="protein sequence ID" value="PRX98525.1"/>
    <property type="molecule type" value="Genomic_DNA"/>
</dbReference>
<evidence type="ECO:0000313" key="6">
    <source>
        <dbReference type="EMBL" id="PRX98525.1"/>
    </source>
</evidence>